<dbReference type="InterPro" id="IPR006675">
    <property type="entry name" value="HDIG_dom"/>
</dbReference>
<dbReference type="PROSITE" id="PS51831">
    <property type="entry name" value="HD"/>
    <property type="match status" value="1"/>
</dbReference>
<dbReference type="AlphaFoldDB" id="A0AAD0QLX2"/>
<comment type="similarity">
    <text evidence="5">Belongs to the RNase Y family.</text>
</comment>
<dbReference type="CDD" id="cd00077">
    <property type="entry name" value="HDc"/>
    <property type="match status" value="1"/>
</dbReference>
<evidence type="ECO:0000256" key="5">
    <source>
        <dbReference type="HAMAP-Rule" id="MF_00335"/>
    </source>
</evidence>
<dbReference type="InterPro" id="IPR004088">
    <property type="entry name" value="KH_dom_type_1"/>
</dbReference>
<dbReference type="SUPFAM" id="SSF109604">
    <property type="entry name" value="HD-domain/PDEase-like"/>
    <property type="match status" value="1"/>
</dbReference>
<dbReference type="PANTHER" id="PTHR12826:SF15">
    <property type="entry name" value="RIBONUCLEASE Y"/>
    <property type="match status" value="1"/>
</dbReference>
<evidence type="ECO:0000256" key="4">
    <source>
        <dbReference type="ARBA" id="ARBA00022884"/>
    </source>
</evidence>
<dbReference type="InterPro" id="IPR022711">
    <property type="entry name" value="RNase_Y_N"/>
</dbReference>
<dbReference type="InterPro" id="IPR036612">
    <property type="entry name" value="KH_dom_type_1_sf"/>
</dbReference>
<dbReference type="Pfam" id="PF01966">
    <property type="entry name" value="HD"/>
    <property type="match status" value="1"/>
</dbReference>
<dbReference type="SMART" id="SM00322">
    <property type="entry name" value="KH"/>
    <property type="match status" value="1"/>
</dbReference>
<comment type="function">
    <text evidence="5">Endoribonuclease that initiates mRNA decay.</text>
</comment>
<reference evidence="9 10" key="1">
    <citation type="submission" date="2018-08" db="EMBL/GenBank/DDBJ databases">
        <title>Genome sequencing of Cutibacterium acnes KCOM 1315.</title>
        <authorList>
            <person name="Kook J.-K."/>
            <person name="Park S.-N."/>
            <person name="Lim Y.K."/>
        </authorList>
    </citation>
    <scope>NUCLEOTIDE SEQUENCE [LARGE SCALE GENOMIC DNA]</scope>
    <source>
        <strain evidence="9 10">KCOM 1315</strain>
    </source>
</reference>
<dbReference type="Pfam" id="PF00013">
    <property type="entry name" value="KH_1"/>
    <property type="match status" value="1"/>
</dbReference>
<keyword evidence="4 5" id="KW-0694">RNA-binding</keyword>
<dbReference type="SUPFAM" id="SSF54791">
    <property type="entry name" value="Eukaryotic type KH-domain (KH-domain type I)"/>
    <property type="match status" value="1"/>
</dbReference>
<dbReference type="NCBIfam" id="TIGR00277">
    <property type="entry name" value="HDIG"/>
    <property type="match status" value="1"/>
</dbReference>
<evidence type="ECO:0000256" key="7">
    <source>
        <dbReference type="SAM" id="MobiDB-lite"/>
    </source>
</evidence>
<dbReference type="GO" id="GO:0003723">
    <property type="term" value="F:RNA binding"/>
    <property type="evidence" value="ECO:0007669"/>
    <property type="project" value="UniProtKB-UniRule"/>
</dbReference>
<dbReference type="HAMAP" id="MF_00335">
    <property type="entry name" value="RNase_Y"/>
    <property type="match status" value="1"/>
</dbReference>
<dbReference type="InterPro" id="IPR006674">
    <property type="entry name" value="HD_domain"/>
</dbReference>
<evidence type="ECO:0000313" key="10">
    <source>
        <dbReference type="Proteomes" id="UP000256621"/>
    </source>
</evidence>
<dbReference type="EMBL" id="CP031442">
    <property type="protein sequence ID" value="AXM06150.1"/>
    <property type="molecule type" value="Genomic_DNA"/>
</dbReference>
<evidence type="ECO:0000313" key="9">
    <source>
        <dbReference type="EMBL" id="AXM06150.1"/>
    </source>
</evidence>
<dbReference type="InterPro" id="IPR004087">
    <property type="entry name" value="KH_dom"/>
</dbReference>
<dbReference type="Pfam" id="PF12072">
    <property type="entry name" value="RNase_Y_N"/>
    <property type="match status" value="1"/>
</dbReference>
<dbReference type="Gene3D" id="3.30.310.210">
    <property type="match status" value="1"/>
</dbReference>
<dbReference type="GO" id="GO:0016787">
    <property type="term" value="F:hydrolase activity"/>
    <property type="evidence" value="ECO:0007669"/>
    <property type="project" value="UniProtKB-KW"/>
</dbReference>
<keyword evidence="2 5" id="KW-0255">Endonuclease</keyword>
<dbReference type="EC" id="3.1.-.-" evidence="5 6"/>
<evidence type="ECO:0000256" key="1">
    <source>
        <dbReference type="ARBA" id="ARBA00022722"/>
    </source>
</evidence>
<dbReference type="Gene3D" id="1.10.3210.10">
    <property type="entry name" value="Hypothetical protein af1432"/>
    <property type="match status" value="1"/>
</dbReference>
<sequence>MLIALIALIAVSVLAVAAIIGSLADRRAIGRRAERAESERDVKALELSRSQERLSRASQDLADSRKDVAKARAELESSRTRASDEARRADNADQARRSAEALLEINRRSVEELTERDHRLQEARRHLEEGLDKIEQDRLELAERSSQLDERDAELDRRHGQIVTELERVAGMSLDEARDELVEHLGREARVFAENSARAIVTEATASAEAKARHIVAEVIQRCSSEMVADTVVSVVPLPSNEMKGRVIGREGRNIRTFEQVTGVTVIIDDTPEIVLLSCFDPMRREVARQALTDLVEDGRIHPISIERAHQRAVDRIEDMCLDAAADALSRAGIDDIDDRLLPILGSLRFRTSYGQQVLDHCVECARLAANLAAEIGADIEICRRAAFLHDLGKSLTPGVEGSSHAAIGAELARRYGESEEVIHAIAAHHDEIDPVSVTDFIVKAADAISAARPGARRESLEAHVRRMDTIEEIATSFPGVVRAFALQAGREMQILVDPGAVDDHQASRLARQIALAIGEQVTVPGRTRVTVIRSFQAIETVGDA</sequence>
<protein>
    <recommendedName>
        <fullName evidence="5 6">Ribonuclease Y</fullName>
        <shortName evidence="5">RNase Y</shortName>
        <ecNumber evidence="5 6">3.1.-.-</ecNumber>
    </recommendedName>
</protein>
<gene>
    <name evidence="5 9" type="primary">rny</name>
    <name evidence="9" type="ORF">DXN06_02475</name>
</gene>
<dbReference type="SMART" id="SM00471">
    <property type="entry name" value="HDc"/>
    <property type="match status" value="1"/>
</dbReference>
<organism evidence="9 10">
    <name type="scientific">Cutibacterium acnes</name>
    <name type="common">Propionibacterium acnes</name>
    <dbReference type="NCBI Taxonomy" id="1747"/>
    <lineage>
        <taxon>Bacteria</taxon>
        <taxon>Bacillati</taxon>
        <taxon>Actinomycetota</taxon>
        <taxon>Actinomycetes</taxon>
        <taxon>Propionibacteriales</taxon>
        <taxon>Propionibacteriaceae</taxon>
        <taxon>Cutibacterium</taxon>
    </lineage>
</organism>
<name>A0AAD0QLX2_CUTAC</name>
<evidence type="ECO:0000256" key="3">
    <source>
        <dbReference type="ARBA" id="ARBA00022801"/>
    </source>
</evidence>
<keyword evidence="3 5" id="KW-0378">Hydrolase</keyword>
<evidence type="ECO:0000256" key="6">
    <source>
        <dbReference type="NCBIfam" id="TIGR03319"/>
    </source>
</evidence>
<proteinExistence type="inferred from homology"/>
<dbReference type="GO" id="GO:0006402">
    <property type="term" value="P:mRNA catabolic process"/>
    <property type="evidence" value="ECO:0007669"/>
    <property type="project" value="UniProtKB-UniRule"/>
</dbReference>
<feature type="compositionally biased region" description="Basic and acidic residues" evidence="7">
    <location>
        <begin position="62"/>
        <end position="95"/>
    </location>
</feature>
<dbReference type="InterPro" id="IPR003607">
    <property type="entry name" value="HD/PDEase_dom"/>
</dbReference>
<evidence type="ECO:0000256" key="2">
    <source>
        <dbReference type="ARBA" id="ARBA00022759"/>
    </source>
</evidence>
<evidence type="ECO:0000259" key="8">
    <source>
        <dbReference type="PROSITE" id="PS51831"/>
    </source>
</evidence>
<dbReference type="InterPro" id="IPR017705">
    <property type="entry name" value="Ribonuclease_Y"/>
</dbReference>
<dbReference type="GO" id="GO:0004521">
    <property type="term" value="F:RNA endonuclease activity"/>
    <property type="evidence" value="ECO:0007669"/>
    <property type="project" value="UniProtKB-UniRule"/>
</dbReference>
<accession>A0AAD0QLX2</accession>
<feature type="region of interest" description="Disordered" evidence="7">
    <location>
        <begin position="56"/>
        <end position="95"/>
    </location>
</feature>
<dbReference type="NCBIfam" id="TIGR03319">
    <property type="entry name" value="RNase_Y"/>
    <property type="match status" value="1"/>
</dbReference>
<dbReference type="CDD" id="cd22431">
    <property type="entry name" value="KH-I_RNaseY"/>
    <property type="match status" value="1"/>
</dbReference>
<dbReference type="PANTHER" id="PTHR12826">
    <property type="entry name" value="RIBONUCLEASE Y"/>
    <property type="match status" value="1"/>
</dbReference>
<dbReference type="GO" id="GO:0005886">
    <property type="term" value="C:plasma membrane"/>
    <property type="evidence" value="ECO:0007669"/>
    <property type="project" value="UniProtKB-UniRule"/>
</dbReference>
<dbReference type="Proteomes" id="UP000256621">
    <property type="component" value="Chromosome"/>
</dbReference>
<dbReference type="PROSITE" id="PS50084">
    <property type="entry name" value="KH_TYPE_1"/>
    <property type="match status" value="1"/>
</dbReference>
<keyword evidence="1 5" id="KW-0540">Nuclease</keyword>
<feature type="domain" description="HD" evidence="8">
    <location>
        <begin position="358"/>
        <end position="452"/>
    </location>
</feature>